<evidence type="ECO:0000256" key="1">
    <source>
        <dbReference type="ARBA" id="ARBA00006795"/>
    </source>
</evidence>
<feature type="region of interest" description="Disordered" evidence="2">
    <location>
        <begin position="170"/>
        <end position="232"/>
    </location>
</feature>
<dbReference type="GO" id="GO:0000398">
    <property type="term" value="P:mRNA splicing, via spliceosome"/>
    <property type="evidence" value="ECO:0007669"/>
    <property type="project" value="TreeGrafter"/>
</dbReference>
<dbReference type="Pfam" id="PF04676">
    <property type="entry name" value="CwfJ_C_2"/>
    <property type="match status" value="1"/>
</dbReference>
<dbReference type="InterPro" id="IPR006768">
    <property type="entry name" value="Cwf19-like_C_dom-1"/>
</dbReference>
<evidence type="ECO:0008006" key="7">
    <source>
        <dbReference type="Google" id="ProtNLM"/>
    </source>
</evidence>
<dbReference type="OrthoDB" id="2113965at2759"/>
<reference evidence="5 6" key="1">
    <citation type="submission" date="2019-01" db="EMBL/GenBank/DDBJ databases">
        <authorList>
            <person name="Ferrante I. M."/>
        </authorList>
    </citation>
    <scope>NUCLEOTIDE SEQUENCE [LARGE SCALE GENOMIC DNA]</scope>
    <source>
        <strain evidence="5 6">B856</strain>
    </source>
</reference>
<dbReference type="GO" id="GO:0071014">
    <property type="term" value="C:post-mRNA release spliceosomal complex"/>
    <property type="evidence" value="ECO:0007669"/>
    <property type="project" value="TreeGrafter"/>
</dbReference>
<feature type="domain" description="Cwf19-like protein C-terminal" evidence="3">
    <location>
        <begin position="365"/>
        <end position="464"/>
    </location>
</feature>
<evidence type="ECO:0000313" key="6">
    <source>
        <dbReference type="Proteomes" id="UP000291116"/>
    </source>
</evidence>
<dbReference type="PANTHER" id="PTHR12072:SF5">
    <property type="entry name" value="CWF19-LIKE PROTEIN 2"/>
    <property type="match status" value="1"/>
</dbReference>
<feature type="compositionally biased region" description="Basic and acidic residues" evidence="2">
    <location>
        <begin position="215"/>
        <end position="232"/>
    </location>
</feature>
<gene>
    <name evidence="5" type="ORF">PSNMU_V1.4_AUG-EV-PASAV3_0089040</name>
</gene>
<dbReference type="Pfam" id="PF04677">
    <property type="entry name" value="CwfJ_C_1"/>
    <property type="match status" value="1"/>
</dbReference>
<evidence type="ECO:0000313" key="5">
    <source>
        <dbReference type="EMBL" id="VEU41957.1"/>
    </source>
</evidence>
<evidence type="ECO:0000256" key="2">
    <source>
        <dbReference type="SAM" id="MobiDB-lite"/>
    </source>
</evidence>
<feature type="compositionally biased region" description="Polar residues" evidence="2">
    <location>
        <begin position="21"/>
        <end position="31"/>
    </location>
</feature>
<dbReference type="EMBL" id="CAACVS010000398">
    <property type="protein sequence ID" value="VEU41957.1"/>
    <property type="molecule type" value="Genomic_DNA"/>
</dbReference>
<comment type="similarity">
    <text evidence="1">Belongs to the CWF19 family.</text>
</comment>
<evidence type="ECO:0000259" key="4">
    <source>
        <dbReference type="Pfam" id="PF04677"/>
    </source>
</evidence>
<dbReference type="InterPro" id="IPR006767">
    <property type="entry name" value="Cwf19-like_C_dom-2"/>
</dbReference>
<protein>
    <recommendedName>
        <fullName evidence="7">Cwf19-like C-terminal domain-containing protein</fullName>
    </recommendedName>
</protein>
<dbReference type="Proteomes" id="UP000291116">
    <property type="component" value="Unassembled WGS sequence"/>
</dbReference>
<feature type="compositionally biased region" description="Polar residues" evidence="2">
    <location>
        <begin position="80"/>
        <end position="89"/>
    </location>
</feature>
<sequence>MLSGIRTGKAKKKKSKAKTENVPSEPNSDATSIRDPHPRIVNSKVNSSNNTVANANHKNEANLSVAERLKQALASGVPFQKSSKPSTATEEAPASSGSYMERVVGKGRVEGTSAGASMIVLDAPGTSASYSKKREEDMTATELAAKERATGGENSMSWNEHMARNIMRVGKKRKMKARTAAGEDSDEEVERMKRHLPDYHLNESGSGSSAKRAAKQLEKEEQRDRRRQIDRYQKQEKITSMCSWWINSSSFAKHRLLAFGKHVSLMMAPPNSSLLPGHQFYLVPLKHAPSMAECDDPDVREEMKLFRSSLENMYAKERKGLVLCETVLPNKNFWQTRVEVIPIPFSQLQDAPIYFKSALVEQAEEFGTHTKLFRTSHKKPLRSVVPKRFPYFHIDWGNIATSDSTGYAQIIESSSFPRDFGLDTLAGMMELDPVRFQRKVKFPKDTESKLVAEFSAKWKSFDWTQRLED</sequence>
<dbReference type="AlphaFoldDB" id="A0A448ZIS4"/>
<accession>A0A448ZIS4</accession>
<evidence type="ECO:0000259" key="3">
    <source>
        <dbReference type="Pfam" id="PF04676"/>
    </source>
</evidence>
<feature type="domain" description="Cwf19-like C-terminal" evidence="4">
    <location>
        <begin position="233"/>
        <end position="356"/>
    </location>
</feature>
<dbReference type="InterPro" id="IPR040194">
    <property type="entry name" value="Cwf19-like"/>
</dbReference>
<proteinExistence type="inferred from homology"/>
<feature type="region of interest" description="Disordered" evidence="2">
    <location>
        <begin position="76"/>
        <end position="97"/>
    </location>
</feature>
<feature type="compositionally biased region" description="Low complexity" evidence="2">
    <location>
        <begin position="41"/>
        <end position="56"/>
    </location>
</feature>
<dbReference type="PANTHER" id="PTHR12072">
    <property type="entry name" value="CWF19, CELL CYCLE CONTROL PROTEIN"/>
    <property type="match status" value="1"/>
</dbReference>
<name>A0A448ZIS4_9STRA</name>
<keyword evidence="6" id="KW-1185">Reference proteome</keyword>
<feature type="region of interest" description="Disordered" evidence="2">
    <location>
        <begin position="1"/>
        <end position="64"/>
    </location>
</feature>
<organism evidence="5 6">
    <name type="scientific">Pseudo-nitzschia multistriata</name>
    <dbReference type="NCBI Taxonomy" id="183589"/>
    <lineage>
        <taxon>Eukaryota</taxon>
        <taxon>Sar</taxon>
        <taxon>Stramenopiles</taxon>
        <taxon>Ochrophyta</taxon>
        <taxon>Bacillariophyta</taxon>
        <taxon>Bacillariophyceae</taxon>
        <taxon>Bacillariophycidae</taxon>
        <taxon>Bacillariales</taxon>
        <taxon>Bacillariaceae</taxon>
        <taxon>Pseudo-nitzschia</taxon>
    </lineage>
</organism>